<keyword evidence="10" id="KW-1185">Reference proteome</keyword>
<name>A0AAD3NCU6_LATJO</name>
<dbReference type="Proteomes" id="UP001279410">
    <property type="component" value="Unassembled WGS sequence"/>
</dbReference>
<dbReference type="EMBL" id="BRZM01000156">
    <property type="protein sequence ID" value="GLD68899.1"/>
    <property type="molecule type" value="Genomic_DNA"/>
</dbReference>
<evidence type="ECO:0000313" key="10">
    <source>
        <dbReference type="Proteomes" id="UP001279410"/>
    </source>
</evidence>
<organism evidence="9 10">
    <name type="scientific">Lates japonicus</name>
    <name type="common">Japanese lates</name>
    <dbReference type="NCBI Taxonomy" id="270547"/>
    <lineage>
        <taxon>Eukaryota</taxon>
        <taxon>Metazoa</taxon>
        <taxon>Chordata</taxon>
        <taxon>Craniata</taxon>
        <taxon>Vertebrata</taxon>
        <taxon>Euteleostomi</taxon>
        <taxon>Actinopterygii</taxon>
        <taxon>Neopterygii</taxon>
        <taxon>Teleostei</taxon>
        <taxon>Neoteleostei</taxon>
        <taxon>Acanthomorphata</taxon>
        <taxon>Carangaria</taxon>
        <taxon>Carangaria incertae sedis</taxon>
        <taxon>Centropomidae</taxon>
        <taxon>Lates</taxon>
    </lineage>
</organism>
<evidence type="ECO:0000256" key="5">
    <source>
        <dbReference type="ARBA" id="ARBA00023242"/>
    </source>
</evidence>
<comment type="caution">
    <text evidence="9">The sequence shown here is derived from an EMBL/GenBank/DDBJ whole genome shotgun (WGS) entry which is preliminary data.</text>
</comment>
<evidence type="ECO:0000256" key="4">
    <source>
        <dbReference type="ARBA" id="ARBA00023163"/>
    </source>
</evidence>
<feature type="domain" description="Orange" evidence="8">
    <location>
        <begin position="149"/>
        <end position="181"/>
    </location>
</feature>
<dbReference type="AlphaFoldDB" id="A0AAD3NCU6"/>
<evidence type="ECO:0000256" key="1">
    <source>
        <dbReference type="ARBA" id="ARBA00004123"/>
    </source>
</evidence>
<protein>
    <submittedName>
        <fullName evidence="9">Transcription factor HES-5-like protein</fullName>
    </submittedName>
</protein>
<evidence type="ECO:0000259" key="8">
    <source>
        <dbReference type="PROSITE" id="PS51054"/>
    </source>
</evidence>
<evidence type="ECO:0000313" key="9">
    <source>
        <dbReference type="EMBL" id="GLD68899.1"/>
    </source>
</evidence>
<feature type="domain" description="BHLH" evidence="7">
    <location>
        <begin position="86"/>
        <end position="139"/>
    </location>
</feature>
<dbReference type="InterPro" id="IPR011598">
    <property type="entry name" value="bHLH_dom"/>
</dbReference>
<dbReference type="InterPro" id="IPR050370">
    <property type="entry name" value="HES_HEY"/>
</dbReference>
<dbReference type="InterPro" id="IPR003650">
    <property type="entry name" value="Orange_dom"/>
</dbReference>
<keyword evidence="3" id="KW-0805">Transcription regulation</keyword>
<evidence type="ECO:0000256" key="2">
    <source>
        <dbReference type="ARBA" id="ARBA00022491"/>
    </source>
</evidence>
<feature type="region of interest" description="Disordered" evidence="6">
    <location>
        <begin position="192"/>
        <end position="223"/>
    </location>
</feature>
<dbReference type="PANTHER" id="PTHR10985">
    <property type="entry name" value="BASIC HELIX-LOOP-HELIX TRANSCRIPTION FACTOR, HES-RELATED"/>
    <property type="match status" value="1"/>
</dbReference>
<proteinExistence type="predicted"/>
<keyword evidence="4" id="KW-0804">Transcription</keyword>
<dbReference type="PROSITE" id="PS50888">
    <property type="entry name" value="BHLH"/>
    <property type="match status" value="1"/>
</dbReference>
<evidence type="ECO:0000256" key="3">
    <source>
        <dbReference type="ARBA" id="ARBA00023015"/>
    </source>
</evidence>
<accession>A0AAD3NCU6</accession>
<gene>
    <name evidence="9" type="ORF">AKAME5_002021200</name>
</gene>
<keyword evidence="5" id="KW-0539">Nucleus</keyword>
<dbReference type="GO" id="GO:0003677">
    <property type="term" value="F:DNA binding"/>
    <property type="evidence" value="ECO:0007669"/>
    <property type="project" value="InterPro"/>
</dbReference>
<dbReference type="SUPFAM" id="SSF47459">
    <property type="entry name" value="HLH, helix-loop-helix DNA-binding domain"/>
    <property type="match status" value="1"/>
</dbReference>
<dbReference type="GO" id="GO:0005634">
    <property type="term" value="C:nucleus"/>
    <property type="evidence" value="ECO:0007669"/>
    <property type="project" value="UniProtKB-SubCell"/>
</dbReference>
<dbReference type="PROSITE" id="PS51054">
    <property type="entry name" value="ORANGE"/>
    <property type="match status" value="1"/>
</dbReference>
<dbReference type="InterPro" id="IPR036638">
    <property type="entry name" value="HLH_DNA-bd_sf"/>
</dbReference>
<dbReference type="Gene3D" id="4.10.280.10">
    <property type="entry name" value="Helix-loop-helix DNA-binding domain"/>
    <property type="match status" value="1"/>
</dbReference>
<evidence type="ECO:0000259" key="7">
    <source>
        <dbReference type="PROSITE" id="PS50888"/>
    </source>
</evidence>
<comment type="subcellular location">
    <subcellularLocation>
        <location evidence="1">Nucleus</location>
    </subcellularLocation>
</comment>
<dbReference type="GO" id="GO:0006355">
    <property type="term" value="P:regulation of DNA-templated transcription"/>
    <property type="evidence" value="ECO:0007669"/>
    <property type="project" value="InterPro"/>
</dbReference>
<keyword evidence="2" id="KW-0678">Repressor</keyword>
<reference evidence="9" key="1">
    <citation type="submission" date="2022-08" db="EMBL/GenBank/DDBJ databases">
        <title>Genome sequencing of akame (Lates japonicus).</title>
        <authorList>
            <person name="Hashiguchi Y."/>
            <person name="Takahashi H."/>
        </authorList>
    </citation>
    <scope>NUCLEOTIDE SEQUENCE</scope>
    <source>
        <strain evidence="9">Kochi</strain>
    </source>
</reference>
<sequence>MQPVDHDLCASSPPLRFPELQTEEEGGQEGVEGGLAETHREAEGGGSAAAGQDLLCVCLCPDVMTGPDCGNLSDQTRGQTGTCGLQQAAEAHGSKKTRRDRISCSIEQLRTLLDPERRAPPRLERADVLELAVGLLRQRAMAPRVAPSYSRGFSQCLQETLRHLSLHAPLRPAEREEIKRFYVRQRAELQRHVSGEQRRRTAARKGPGSRSAARCHGALWRPW</sequence>
<evidence type="ECO:0000256" key="6">
    <source>
        <dbReference type="SAM" id="MobiDB-lite"/>
    </source>
</evidence>
<dbReference type="GO" id="GO:0046983">
    <property type="term" value="F:protein dimerization activity"/>
    <property type="evidence" value="ECO:0007669"/>
    <property type="project" value="InterPro"/>
</dbReference>
<feature type="region of interest" description="Disordered" evidence="6">
    <location>
        <begin position="1"/>
        <end position="32"/>
    </location>
</feature>